<dbReference type="InterPro" id="IPR025736">
    <property type="entry name" value="PucR_C-HTH_dom"/>
</dbReference>
<name>A0ABT4H0I2_PAEAL</name>
<proteinExistence type="predicted"/>
<evidence type="ECO:0000313" key="2">
    <source>
        <dbReference type="EMBL" id="MCY9762491.1"/>
    </source>
</evidence>
<evidence type="ECO:0000313" key="3">
    <source>
        <dbReference type="Proteomes" id="UP001527181"/>
    </source>
</evidence>
<accession>A0ABT4H0I2</accession>
<dbReference type="Pfam" id="PF13556">
    <property type="entry name" value="HTH_30"/>
    <property type="match status" value="1"/>
</dbReference>
<evidence type="ECO:0000259" key="1">
    <source>
        <dbReference type="Pfam" id="PF13556"/>
    </source>
</evidence>
<protein>
    <submittedName>
        <fullName evidence="2">Helix-turn-helix domain-containing protein</fullName>
    </submittedName>
</protein>
<dbReference type="PANTHER" id="PTHR33744">
    <property type="entry name" value="CARBOHYDRATE DIACID REGULATOR"/>
    <property type="match status" value="1"/>
</dbReference>
<gene>
    <name evidence="2" type="ORF">M5X12_18140</name>
</gene>
<dbReference type="RefSeq" id="WP_268599816.1">
    <property type="nucleotide sequence ID" value="NZ_JAMDNP010000034.1"/>
</dbReference>
<feature type="domain" description="PucR C-terminal helix-turn-helix" evidence="1">
    <location>
        <begin position="53"/>
        <end position="108"/>
    </location>
</feature>
<keyword evidence="3" id="KW-1185">Reference proteome</keyword>
<dbReference type="InterPro" id="IPR051448">
    <property type="entry name" value="CdaR-like_regulators"/>
</dbReference>
<sequence length="125" mass="14891">MRAGQAILPEQTVYYSDDMPNETVLANVSHSWITDELEQMWEKFIQEDRSGELRQTLQVYFVESGEQQRIAQRLAIHRNTLRYRLQRIADVTGKDPKSYRDLFTLMTAGWLYEMRPSREVQRPEH</sequence>
<organism evidence="2 3">
    <name type="scientific">Paenibacillus alvei</name>
    <name type="common">Bacillus alvei</name>
    <dbReference type="NCBI Taxonomy" id="44250"/>
    <lineage>
        <taxon>Bacteria</taxon>
        <taxon>Bacillati</taxon>
        <taxon>Bacillota</taxon>
        <taxon>Bacilli</taxon>
        <taxon>Bacillales</taxon>
        <taxon>Paenibacillaceae</taxon>
        <taxon>Paenibacillus</taxon>
    </lineage>
</organism>
<dbReference type="EMBL" id="JAMDNP010000034">
    <property type="protein sequence ID" value="MCY9762491.1"/>
    <property type="molecule type" value="Genomic_DNA"/>
</dbReference>
<dbReference type="InterPro" id="IPR042070">
    <property type="entry name" value="PucR_C-HTH_sf"/>
</dbReference>
<dbReference type="PANTHER" id="PTHR33744:SF15">
    <property type="entry name" value="CARBOHYDRATE DIACID REGULATOR"/>
    <property type="match status" value="1"/>
</dbReference>
<reference evidence="2 3" key="1">
    <citation type="submission" date="2022-05" db="EMBL/GenBank/DDBJ databases">
        <title>Genome Sequencing of Bee-Associated Microbes.</title>
        <authorList>
            <person name="Dunlap C."/>
        </authorList>
    </citation>
    <scope>NUCLEOTIDE SEQUENCE [LARGE SCALE GENOMIC DNA]</scope>
    <source>
        <strain evidence="2 3">NRRL B-04010</strain>
    </source>
</reference>
<dbReference type="Gene3D" id="1.10.10.2840">
    <property type="entry name" value="PucR C-terminal helix-turn-helix domain"/>
    <property type="match status" value="1"/>
</dbReference>
<comment type="caution">
    <text evidence="2">The sequence shown here is derived from an EMBL/GenBank/DDBJ whole genome shotgun (WGS) entry which is preliminary data.</text>
</comment>
<dbReference type="Proteomes" id="UP001527181">
    <property type="component" value="Unassembled WGS sequence"/>
</dbReference>